<dbReference type="InterPro" id="IPR050811">
    <property type="entry name" value="Phosphate_ABC_transporter"/>
</dbReference>
<dbReference type="EMBL" id="JALNMJ010000001">
    <property type="protein sequence ID" value="MCK7610926.1"/>
    <property type="molecule type" value="Genomic_DNA"/>
</dbReference>
<keyword evidence="5" id="KW-1185">Reference proteome</keyword>
<keyword evidence="1 2" id="KW-0732">Signal</keyword>
<dbReference type="Pfam" id="PF12849">
    <property type="entry name" value="PBP_like_2"/>
    <property type="match status" value="1"/>
</dbReference>
<dbReference type="PANTHER" id="PTHR30570:SF1">
    <property type="entry name" value="PHOSPHATE-BINDING PROTEIN PSTS"/>
    <property type="match status" value="1"/>
</dbReference>
<proteinExistence type="predicted"/>
<feature type="domain" description="PBP" evidence="3">
    <location>
        <begin position="22"/>
        <end position="296"/>
    </location>
</feature>
<gene>
    <name evidence="4" type="ORF">M0H32_02030</name>
</gene>
<feature type="signal peptide" evidence="2">
    <location>
        <begin position="1"/>
        <end position="24"/>
    </location>
</feature>
<dbReference type="PANTHER" id="PTHR30570">
    <property type="entry name" value="PERIPLASMIC PHOSPHATE BINDING COMPONENT OF PHOSPHATE ABC TRANSPORTER"/>
    <property type="match status" value="1"/>
</dbReference>
<feature type="chain" id="PRO_5047489549" evidence="2">
    <location>
        <begin position="25"/>
        <end position="332"/>
    </location>
</feature>
<organism evidence="4 5">
    <name type="scientific">Roseibium sediminicola</name>
    <dbReference type="NCBI Taxonomy" id="2933272"/>
    <lineage>
        <taxon>Bacteria</taxon>
        <taxon>Pseudomonadati</taxon>
        <taxon>Pseudomonadota</taxon>
        <taxon>Alphaproteobacteria</taxon>
        <taxon>Hyphomicrobiales</taxon>
        <taxon>Stappiaceae</taxon>
        <taxon>Roseibium</taxon>
    </lineage>
</organism>
<dbReference type="SUPFAM" id="SSF53850">
    <property type="entry name" value="Periplasmic binding protein-like II"/>
    <property type="match status" value="1"/>
</dbReference>
<evidence type="ECO:0000256" key="1">
    <source>
        <dbReference type="ARBA" id="ARBA00022729"/>
    </source>
</evidence>
<evidence type="ECO:0000259" key="3">
    <source>
        <dbReference type="Pfam" id="PF12849"/>
    </source>
</evidence>
<evidence type="ECO:0000313" key="4">
    <source>
        <dbReference type="EMBL" id="MCK7610926.1"/>
    </source>
</evidence>
<comment type="caution">
    <text evidence="4">The sequence shown here is derived from an EMBL/GenBank/DDBJ whole genome shotgun (WGS) entry which is preliminary data.</text>
</comment>
<sequence length="332" mass="35320">MSKTLTCRALLGGLLCLTAWSAEARDRLLIVGSSTVFPFATAVAEKVGADGMKYPIVESTGSGGGFELFCRGTGDITPDITNASRRMKPSELETCRANGVTPVEVKIGYDGIVLANSREGPKFSLTLEQIFEALAEKLPGSGGIADNTHASWSDIEASLPAEKIEVLGPPPTSGTRDAFEELVMEEGCKAVGGLETDQCTRMRHDGSFVEAGENDDLIVGALKASPVTVGIFGYSFLKRNMDEIQSVGVNGVEPTFENISSGAYPVSRPLFFYIKKEHVGLIPGLEAYVSAFTSEEAWGDDGYLAAKGLIPLAPETRTQQAIEARSLTALQL</sequence>
<reference evidence="4" key="1">
    <citation type="submission" date="2022-04" db="EMBL/GenBank/DDBJ databases">
        <title>Roseibium sp. CAU 1639 isolated from mud.</title>
        <authorList>
            <person name="Kim W."/>
        </authorList>
    </citation>
    <scope>NUCLEOTIDE SEQUENCE</scope>
    <source>
        <strain evidence="4">CAU 1639</strain>
    </source>
</reference>
<name>A0ABT0GND6_9HYPH</name>
<dbReference type="Proteomes" id="UP001431221">
    <property type="component" value="Unassembled WGS sequence"/>
</dbReference>
<dbReference type="Gene3D" id="3.40.190.10">
    <property type="entry name" value="Periplasmic binding protein-like II"/>
    <property type="match status" value="2"/>
</dbReference>
<accession>A0ABT0GND6</accession>
<evidence type="ECO:0000256" key="2">
    <source>
        <dbReference type="SAM" id="SignalP"/>
    </source>
</evidence>
<evidence type="ECO:0000313" key="5">
    <source>
        <dbReference type="Proteomes" id="UP001431221"/>
    </source>
</evidence>
<dbReference type="RefSeq" id="WP_248150065.1">
    <property type="nucleotide sequence ID" value="NZ_JALNMJ010000001.1"/>
</dbReference>
<dbReference type="InterPro" id="IPR024370">
    <property type="entry name" value="PBP_domain"/>
</dbReference>
<protein>
    <submittedName>
        <fullName evidence="4">Substrate-binding domain-containing protein</fullName>
    </submittedName>
</protein>